<accession>A0A6P7H590</accession>
<dbReference type="OrthoDB" id="10053513at2759"/>
<dbReference type="PANTHER" id="PTHR34153:SF2">
    <property type="entry name" value="SI:CH211-262H13.3-RELATED"/>
    <property type="match status" value="1"/>
</dbReference>
<protein>
    <submittedName>
        <fullName evidence="3">Uncharacterized protein LOC114346282 isoform X2</fullName>
    </submittedName>
</protein>
<gene>
    <name evidence="3" type="primary">LOC114346282</name>
</gene>
<dbReference type="Proteomes" id="UP001652700">
    <property type="component" value="Unplaced"/>
</dbReference>
<organism evidence="3">
    <name type="scientific">Diabrotica virgifera virgifera</name>
    <name type="common">western corn rootworm</name>
    <dbReference type="NCBI Taxonomy" id="50390"/>
    <lineage>
        <taxon>Eukaryota</taxon>
        <taxon>Metazoa</taxon>
        <taxon>Ecdysozoa</taxon>
        <taxon>Arthropoda</taxon>
        <taxon>Hexapoda</taxon>
        <taxon>Insecta</taxon>
        <taxon>Pterygota</taxon>
        <taxon>Neoptera</taxon>
        <taxon>Endopterygota</taxon>
        <taxon>Coleoptera</taxon>
        <taxon>Polyphaga</taxon>
        <taxon>Cucujiformia</taxon>
        <taxon>Chrysomeloidea</taxon>
        <taxon>Chrysomelidae</taxon>
        <taxon>Galerucinae</taxon>
        <taxon>Diabroticina</taxon>
        <taxon>Diabroticites</taxon>
        <taxon>Diabrotica</taxon>
    </lineage>
</organism>
<reference evidence="1" key="2">
    <citation type="submission" date="2025-05" db="UniProtKB">
        <authorList>
            <consortium name="EnsemblMetazoa"/>
        </authorList>
    </citation>
    <scope>IDENTIFICATION</scope>
</reference>
<dbReference type="AlphaFoldDB" id="A0A6P7H590"/>
<reference evidence="3" key="1">
    <citation type="submission" date="2025-04" db="UniProtKB">
        <authorList>
            <consortium name="RefSeq"/>
        </authorList>
    </citation>
    <scope>IDENTIFICATION</scope>
    <source>
        <tissue evidence="3">Whole insect</tissue>
    </source>
</reference>
<keyword evidence="2" id="KW-1185">Reference proteome</keyword>
<evidence type="ECO:0000313" key="2">
    <source>
        <dbReference type="Proteomes" id="UP001652700"/>
    </source>
</evidence>
<evidence type="ECO:0000313" key="1">
    <source>
        <dbReference type="EnsemblMetazoa" id="XP_050502349.1"/>
    </source>
</evidence>
<sequence length="348" mass="39517">MSFVLIEFDDKDAGSVAVVHQNWLTPRKKEVFWPPYKTQGLYDKALKKGENCREDWQLFKVKRIFRYYESFEEAQAKAKVAEVTSDLQSEVDEVNLGNKRQRVKPRRFIYSDTESEEDSSLPRPPKICKAVQDISSHITRSSTGSCSISDVTLCNAGTSYCDTPVSSVNVERNENNAEFQSNFQTKLVSYLALIVEQNKEILSLLKNRPVIEQSSVLEPNVPVTLPIYTFEDLQILENFLSENEVNCISLSKYLGSLDKNSVVSATNSALRCCLSHKLAKNMSFLGSRNNKKAFNNNILKKVIVDSVKLAIPGSTTRNIEDCIKTWLKRAPKHYKLEQIKLNKTEDAI</sequence>
<dbReference type="PANTHER" id="PTHR34153">
    <property type="entry name" value="SI:CH211-262H13.3-RELATED-RELATED"/>
    <property type="match status" value="1"/>
</dbReference>
<evidence type="ECO:0000313" key="3">
    <source>
        <dbReference type="RefSeq" id="XP_028152853.1"/>
    </source>
</evidence>
<proteinExistence type="predicted"/>
<dbReference type="RefSeq" id="XP_028152853.1">
    <property type="nucleotide sequence ID" value="XM_028297052.1"/>
</dbReference>
<name>A0A6P7H590_DIAVI</name>
<dbReference type="EnsemblMetazoa" id="XM_050646392.1">
    <property type="protein sequence ID" value="XP_050502349.1"/>
    <property type="gene ID" value="LOC126881809"/>
</dbReference>